<organism evidence="5 6">
    <name type="scientific">Cannabis sativa</name>
    <name type="common">Hemp</name>
    <name type="synonym">Marijuana</name>
    <dbReference type="NCBI Taxonomy" id="3483"/>
    <lineage>
        <taxon>Eukaryota</taxon>
        <taxon>Viridiplantae</taxon>
        <taxon>Streptophyta</taxon>
        <taxon>Embryophyta</taxon>
        <taxon>Tracheophyta</taxon>
        <taxon>Spermatophyta</taxon>
        <taxon>Magnoliopsida</taxon>
        <taxon>eudicotyledons</taxon>
        <taxon>Gunneridae</taxon>
        <taxon>Pentapetalae</taxon>
        <taxon>rosids</taxon>
        <taxon>fabids</taxon>
        <taxon>Rosales</taxon>
        <taxon>Cannabaceae</taxon>
        <taxon>Cannabis</taxon>
    </lineage>
</organism>
<dbReference type="InterPro" id="IPR004345">
    <property type="entry name" value="TB2_DP1_HVA22"/>
</dbReference>
<feature type="compositionally biased region" description="Basic residues" evidence="1">
    <location>
        <begin position="1050"/>
        <end position="1059"/>
    </location>
</feature>
<feature type="domain" description="U1-type" evidence="4">
    <location>
        <begin position="380"/>
        <end position="414"/>
    </location>
</feature>
<evidence type="ECO:0000259" key="4">
    <source>
        <dbReference type="SMART" id="SM00451"/>
    </source>
</evidence>
<dbReference type="PANTHER" id="PTHR12300:SF43">
    <property type="entry name" value="HVA22-LIKE PROTEIN"/>
    <property type="match status" value="1"/>
</dbReference>
<dbReference type="GO" id="GO:0008270">
    <property type="term" value="F:zinc ion binding"/>
    <property type="evidence" value="ECO:0007669"/>
    <property type="project" value="InterPro"/>
</dbReference>
<evidence type="ECO:0008006" key="7">
    <source>
        <dbReference type="Google" id="ProtNLM"/>
    </source>
</evidence>
<feature type="domain" description="U1-type" evidence="4">
    <location>
        <begin position="1086"/>
        <end position="1120"/>
    </location>
</feature>
<sequence length="1121" mass="126496">MMTLLGFLQFSLKYSLTYLAWPIVALVYPLCASIRAIEANSVLETQKLNTYWVVFSLILLLEHTLNLLEWFPLWPYIRLVTVFSLVIPYFDGAFHVYKHVLCPCLSMDHQIILNWFSQQKHTSVEKERVLTEVEKYIRENGTEALEKIIAGKPSSDSTKNPEVKEIKPVSVEDDKLVKQSSSDGPNLTKKDVSDVKLTEKKEVKEPIQASRVEPKPAEVTEKRTIITTEAKQTVPEIPSARAQLSLPLLPKSFQKEWKCHLCKVKVQSEITFFSHLQGRKHKDMEMEEATKAKKSQPKIVIPKKSNQSTEGEPRNLAKNQMDTPKVVFSYAQNQSNELGKQAFPIIVRHDMSKGILKTNNIAVSSSSVKTAIAPVAKPKVYHPYCHVCNVSCSGKIDMDSHLKGRRHLSQLQLLGTKPLLAFVYPSYCSVKAIEVNTLQDAQKLNAYWIVLSLILLLEHALGTLLQRLPFWTYIRLVVVCWLVIPHFDGAFYVYKHLLHPCFSIINCSNQEKKNQAETETTNARENGYELVLDNIASKSNSINFDVAVVKDINSKDVVKEEVTSANQPSSDSTKNPEVKEIKPVSVEDDKLVKQSSSDGPNLTKKDVSDVKLTEKKEVKEPVQASRVEPKPAEVTEKRTIITTEAKQTVPEIPSARAQLSLPLLPKSFQKEWKCHLCKVKVQSEITFFSHLQGRKHKDMEMEEATKAKKSQPKIVIPKKSNQSTEGEPRNLAKNQMDTPKVVFSYAQKQSNELGKQALLTNDWEPIIVRHDMSKGILKTNNIAVSSSSVKTAIAPVAKPKVYHPYCHVCNVSCSGKIDMDSHLKGRRHLSQLQLLGTKYCSVKAIEVNTLQDAQKLNAYWIVLSLILLLEHALGTLLQRLPFWTYIRLVVVCWLVIPHFDGAFYVYKHLLHPCFSIINCSNQEKKNQAETETTNVRENGYELVLDSIASKSNSINFDVAVVKDINSKDVVKEEVTSANQVTTETEINKNSHLRGKKHKAAYEALKANNLTSLLKIVPPPIPKKSDKVSKQKATASNQFSNEHKEEPKTSTSRRSRRKNKLGMEHGNDGKDTEKSRPYKVPSSTKVKNALRCRICNVECSSSISMQSHLKGRMHLAQLGLSK</sequence>
<keyword evidence="6" id="KW-1185">Reference proteome</keyword>
<dbReference type="GO" id="GO:0003676">
    <property type="term" value="F:nucleic acid binding"/>
    <property type="evidence" value="ECO:0007669"/>
    <property type="project" value="InterPro"/>
</dbReference>
<feature type="compositionally biased region" description="Basic and acidic residues" evidence="1">
    <location>
        <begin position="1060"/>
        <end position="1075"/>
    </location>
</feature>
<dbReference type="EMBL" id="JAATIQ010000154">
    <property type="protein sequence ID" value="KAF4376364.1"/>
    <property type="molecule type" value="Genomic_DNA"/>
</dbReference>
<dbReference type="SMART" id="SM00355">
    <property type="entry name" value="ZnF_C2H2"/>
    <property type="match status" value="5"/>
</dbReference>
<gene>
    <name evidence="5" type="ORF">G4B88_000052</name>
</gene>
<dbReference type="SMART" id="SM00451">
    <property type="entry name" value="ZnF_U1"/>
    <property type="match status" value="5"/>
</dbReference>
<feature type="domain" description="C2H2-type" evidence="3">
    <location>
        <begin position="804"/>
        <end position="828"/>
    </location>
</feature>
<feature type="compositionally biased region" description="Polar residues" evidence="1">
    <location>
        <begin position="563"/>
        <end position="573"/>
    </location>
</feature>
<evidence type="ECO:0000313" key="5">
    <source>
        <dbReference type="EMBL" id="KAF4376364.1"/>
    </source>
</evidence>
<name>A0A7J6G041_CANSA</name>
<feature type="domain" description="U1-type" evidence="4">
    <location>
        <begin position="254"/>
        <end position="288"/>
    </location>
</feature>
<dbReference type="InterPro" id="IPR003604">
    <property type="entry name" value="Matrin/U1-like-C_Znf_C2H2"/>
</dbReference>
<accession>A0A7J6G041</accession>
<feature type="region of interest" description="Disordered" evidence="1">
    <location>
        <begin position="560"/>
        <end position="609"/>
    </location>
</feature>
<dbReference type="Pfam" id="PF03134">
    <property type="entry name" value="TB2_DP1_HVA22"/>
    <property type="match status" value="3"/>
</dbReference>
<feature type="domain" description="U1-type" evidence="4">
    <location>
        <begin position="801"/>
        <end position="835"/>
    </location>
</feature>
<feature type="domain" description="C2H2-type" evidence="3">
    <location>
        <begin position="1089"/>
        <end position="1113"/>
    </location>
</feature>
<dbReference type="Pfam" id="PF12874">
    <property type="entry name" value="zf-met"/>
    <property type="match status" value="5"/>
</dbReference>
<dbReference type="AlphaFoldDB" id="A0A7J6G041"/>
<evidence type="ECO:0000256" key="1">
    <source>
        <dbReference type="SAM" id="MobiDB-lite"/>
    </source>
</evidence>
<evidence type="ECO:0000313" key="6">
    <source>
        <dbReference type="Proteomes" id="UP000583929"/>
    </source>
</evidence>
<feature type="compositionally biased region" description="Polar residues" evidence="1">
    <location>
        <begin position="1030"/>
        <end position="1039"/>
    </location>
</feature>
<feature type="region of interest" description="Disordered" evidence="1">
    <location>
        <begin position="174"/>
        <end position="193"/>
    </location>
</feature>
<feature type="compositionally biased region" description="Basic and acidic residues" evidence="1">
    <location>
        <begin position="574"/>
        <end position="592"/>
    </location>
</feature>
<feature type="domain" description="C2H2-type" evidence="3">
    <location>
        <begin position="672"/>
        <end position="696"/>
    </location>
</feature>
<keyword evidence="2" id="KW-1133">Transmembrane helix</keyword>
<reference evidence="5 6" key="1">
    <citation type="journal article" date="2020" name="bioRxiv">
        <title>Sequence and annotation of 42 cannabis genomes reveals extensive copy number variation in cannabinoid synthesis and pathogen resistance genes.</title>
        <authorList>
            <person name="Mckernan K.J."/>
            <person name="Helbert Y."/>
            <person name="Kane L.T."/>
            <person name="Ebling H."/>
            <person name="Zhang L."/>
            <person name="Liu B."/>
            <person name="Eaton Z."/>
            <person name="Mclaughlin S."/>
            <person name="Kingan S."/>
            <person name="Baybayan P."/>
            <person name="Concepcion G."/>
            <person name="Jordan M."/>
            <person name="Riva A."/>
            <person name="Barbazuk W."/>
            <person name="Harkins T."/>
        </authorList>
    </citation>
    <scope>NUCLEOTIDE SEQUENCE [LARGE SCALE GENOMIC DNA]</scope>
    <source>
        <strain evidence="6">cv. Jamaican Lion 4</strain>
        <tissue evidence="5">Leaf</tissue>
    </source>
</reference>
<dbReference type="Gene3D" id="3.30.160.60">
    <property type="entry name" value="Classic Zinc Finger"/>
    <property type="match status" value="5"/>
</dbReference>
<dbReference type="SUPFAM" id="SSF57667">
    <property type="entry name" value="beta-beta-alpha zinc fingers"/>
    <property type="match status" value="5"/>
</dbReference>
<feature type="region of interest" description="Disordered" evidence="1">
    <location>
        <begin position="1015"/>
        <end position="1084"/>
    </location>
</feature>
<dbReference type="PANTHER" id="PTHR12300">
    <property type="entry name" value="HVA22-LIKE PROTEINS"/>
    <property type="match status" value="1"/>
</dbReference>
<feature type="domain" description="U1-type" evidence="4">
    <location>
        <begin position="669"/>
        <end position="703"/>
    </location>
</feature>
<dbReference type="InterPro" id="IPR013087">
    <property type="entry name" value="Znf_C2H2_type"/>
</dbReference>
<comment type="caution">
    <text evidence="5">The sequence shown here is derived from an EMBL/GenBank/DDBJ whole genome shotgun (WGS) entry which is preliminary data.</text>
</comment>
<dbReference type="Proteomes" id="UP000583929">
    <property type="component" value="Unassembled WGS sequence"/>
</dbReference>
<evidence type="ECO:0000259" key="3">
    <source>
        <dbReference type="SMART" id="SM00355"/>
    </source>
</evidence>
<dbReference type="InterPro" id="IPR036236">
    <property type="entry name" value="Znf_C2H2_sf"/>
</dbReference>
<keyword evidence="2" id="KW-0472">Membrane</keyword>
<feature type="transmembrane region" description="Helical" evidence="2">
    <location>
        <begin position="12"/>
        <end position="30"/>
    </location>
</feature>
<feature type="domain" description="C2H2-type" evidence="3">
    <location>
        <begin position="257"/>
        <end position="281"/>
    </location>
</feature>
<feature type="transmembrane region" description="Helical" evidence="2">
    <location>
        <begin position="50"/>
        <end position="68"/>
    </location>
</feature>
<feature type="domain" description="C2H2-type" evidence="3">
    <location>
        <begin position="383"/>
        <end position="407"/>
    </location>
</feature>
<proteinExistence type="predicted"/>
<keyword evidence="2" id="KW-0812">Transmembrane</keyword>
<protein>
    <recommendedName>
        <fullName evidence="7">HVA22-like protein</fullName>
    </recommendedName>
</protein>
<evidence type="ECO:0000256" key="2">
    <source>
        <dbReference type="SAM" id="Phobius"/>
    </source>
</evidence>